<organism evidence="4 5">
    <name type="scientific">Limibacillus halophilus</name>
    <dbReference type="NCBI Taxonomy" id="1579333"/>
    <lineage>
        <taxon>Bacteria</taxon>
        <taxon>Pseudomonadati</taxon>
        <taxon>Pseudomonadota</taxon>
        <taxon>Alphaproteobacteria</taxon>
        <taxon>Rhodospirillales</taxon>
        <taxon>Rhodovibrionaceae</taxon>
        <taxon>Limibacillus</taxon>
    </lineage>
</organism>
<dbReference type="Proteomes" id="UP000581135">
    <property type="component" value="Unassembled WGS sequence"/>
</dbReference>
<evidence type="ECO:0000256" key="1">
    <source>
        <dbReference type="ARBA" id="ARBA00022679"/>
    </source>
</evidence>
<keyword evidence="2" id="KW-0012">Acyltransferase</keyword>
<dbReference type="Pfam" id="PF00583">
    <property type="entry name" value="Acetyltransf_1"/>
    <property type="match status" value="1"/>
</dbReference>
<keyword evidence="4" id="KW-0687">Ribonucleoprotein</keyword>
<evidence type="ECO:0000313" key="4">
    <source>
        <dbReference type="EMBL" id="MBB3064858.1"/>
    </source>
</evidence>
<dbReference type="InterPro" id="IPR050832">
    <property type="entry name" value="Bact_Acetyltransf"/>
</dbReference>
<protein>
    <submittedName>
        <fullName evidence="4">Ribosomal protein S18 acetylase RimI-like enzyme</fullName>
    </submittedName>
</protein>
<dbReference type="EMBL" id="JACHXA010000002">
    <property type="protein sequence ID" value="MBB3064858.1"/>
    <property type="molecule type" value="Genomic_DNA"/>
</dbReference>
<sequence>MSQEPNSETTPLMIRPAREADLPSVVALLAADNLGAGREVPPGPNGKALDPAYGKAFAAMSMQGGNELLVAEIDGAVVGCLQFTVIHGVSRRGMSRAQIEGVRVASSQRGQQAGQRLMAFAIERARSLGCGLVQLTTDQTRPDAHRFYERLGFKASHIGMKLPLD</sequence>
<name>A0A839SRE1_9PROT</name>
<proteinExistence type="predicted"/>
<evidence type="ECO:0000256" key="2">
    <source>
        <dbReference type="ARBA" id="ARBA00023315"/>
    </source>
</evidence>
<dbReference type="InterPro" id="IPR000182">
    <property type="entry name" value="GNAT_dom"/>
</dbReference>
<dbReference type="GO" id="GO:0005840">
    <property type="term" value="C:ribosome"/>
    <property type="evidence" value="ECO:0007669"/>
    <property type="project" value="UniProtKB-KW"/>
</dbReference>
<keyword evidence="1" id="KW-0808">Transferase</keyword>
<dbReference type="CDD" id="cd04301">
    <property type="entry name" value="NAT_SF"/>
    <property type="match status" value="1"/>
</dbReference>
<dbReference type="PANTHER" id="PTHR43877">
    <property type="entry name" value="AMINOALKYLPHOSPHONATE N-ACETYLTRANSFERASE-RELATED-RELATED"/>
    <property type="match status" value="1"/>
</dbReference>
<evidence type="ECO:0000313" key="5">
    <source>
        <dbReference type="Proteomes" id="UP000581135"/>
    </source>
</evidence>
<dbReference type="SUPFAM" id="SSF55729">
    <property type="entry name" value="Acyl-CoA N-acyltransferases (Nat)"/>
    <property type="match status" value="1"/>
</dbReference>
<gene>
    <name evidence="4" type="ORF">FHR98_001130</name>
</gene>
<dbReference type="RefSeq" id="WP_183415652.1">
    <property type="nucleotide sequence ID" value="NZ_JACHXA010000002.1"/>
</dbReference>
<reference evidence="4 5" key="1">
    <citation type="submission" date="2020-08" db="EMBL/GenBank/DDBJ databases">
        <title>Genomic Encyclopedia of Type Strains, Phase III (KMG-III): the genomes of soil and plant-associated and newly described type strains.</title>
        <authorList>
            <person name="Whitman W."/>
        </authorList>
    </citation>
    <scope>NUCLEOTIDE SEQUENCE [LARGE SCALE GENOMIC DNA]</scope>
    <source>
        <strain evidence="4 5">CECT 8803</strain>
    </source>
</reference>
<evidence type="ECO:0000259" key="3">
    <source>
        <dbReference type="PROSITE" id="PS51186"/>
    </source>
</evidence>
<keyword evidence="5" id="KW-1185">Reference proteome</keyword>
<accession>A0A839SRE1</accession>
<dbReference type="InterPro" id="IPR016181">
    <property type="entry name" value="Acyl_CoA_acyltransferase"/>
</dbReference>
<comment type="caution">
    <text evidence="4">The sequence shown here is derived from an EMBL/GenBank/DDBJ whole genome shotgun (WGS) entry which is preliminary data.</text>
</comment>
<dbReference type="PROSITE" id="PS51186">
    <property type="entry name" value="GNAT"/>
    <property type="match status" value="1"/>
</dbReference>
<dbReference type="Gene3D" id="3.40.630.30">
    <property type="match status" value="1"/>
</dbReference>
<dbReference type="PANTHER" id="PTHR43877:SF2">
    <property type="entry name" value="AMINOALKYLPHOSPHONATE N-ACETYLTRANSFERASE-RELATED"/>
    <property type="match status" value="1"/>
</dbReference>
<dbReference type="AlphaFoldDB" id="A0A839SRE1"/>
<keyword evidence="4" id="KW-0689">Ribosomal protein</keyword>
<feature type="domain" description="N-acetyltransferase" evidence="3">
    <location>
        <begin position="12"/>
        <end position="165"/>
    </location>
</feature>
<dbReference type="GO" id="GO:0016747">
    <property type="term" value="F:acyltransferase activity, transferring groups other than amino-acyl groups"/>
    <property type="evidence" value="ECO:0007669"/>
    <property type="project" value="InterPro"/>
</dbReference>